<accession>A0A9W7CHK7</accession>
<keyword evidence="1" id="KW-0812">Transmembrane</keyword>
<organism evidence="2 3">
    <name type="scientific">Phytophthora lilii</name>
    <dbReference type="NCBI Taxonomy" id="2077276"/>
    <lineage>
        <taxon>Eukaryota</taxon>
        <taxon>Sar</taxon>
        <taxon>Stramenopiles</taxon>
        <taxon>Oomycota</taxon>
        <taxon>Peronosporomycetes</taxon>
        <taxon>Peronosporales</taxon>
        <taxon>Peronosporaceae</taxon>
        <taxon>Phytophthora</taxon>
    </lineage>
</organism>
<comment type="caution">
    <text evidence="2">The sequence shown here is derived from an EMBL/GenBank/DDBJ whole genome shotgun (WGS) entry which is preliminary data.</text>
</comment>
<evidence type="ECO:0000313" key="3">
    <source>
        <dbReference type="Proteomes" id="UP001165083"/>
    </source>
</evidence>
<dbReference type="AlphaFoldDB" id="A0A9W7CHK7"/>
<keyword evidence="3" id="KW-1185">Reference proteome</keyword>
<dbReference type="Proteomes" id="UP001165083">
    <property type="component" value="Unassembled WGS sequence"/>
</dbReference>
<evidence type="ECO:0000313" key="2">
    <source>
        <dbReference type="EMBL" id="GMF33239.1"/>
    </source>
</evidence>
<dbReference type="OrthoDB" id="10583802at2759"/>
<reference evidence="2" key="1">
    <citation type="submission" date="2023-04" db="EMBL/GenBank/DDBJ databases">
        <title>Phytophthora lilii NBRC 32176.</title>
        <authorList>
            <person name="Ichikawa N."/>
            <person name="Sato H."/>
            <person name="Tonouchi N."/>
        </authorList>
    </citation>
    <scope>NUCLEOTIDE SEQUENCE</scope>
    <source>
        <strain evidence="2">NBRC 32176</strain>
    </source>
</reference>
<protein>
    <submittedName>
        <fullName evidence="2">Unnamed protein product</fullName>
    </submittedName>
</protein>
<name>A0A9W7CHK7_9STRA</name>
<dbReference type="EMBL" id="BSXW01001055">
    <property type="protein sequence ID" value="GMF33239.1"/>
    <property type="molecule type" value="Genomic_DNA"/>
</dbReference>
<proteinExistence type="predicted"/>
<feature type="transmembrane region" description="Helical" evidence="1">
    <location>
        <begin position="55"/>
        <end position="80"/>
    </location>
</feature>
<sequence length="215" mass="24563">MSATQSCNKFMEWMFASLTQQQSRVMPMSEKPATMNRAPLERKLYNYEDYSCPGYYSGGVLAGCIIDTVVFMLLAGAFVWRWQKQKYHQKPIGAANSSSKLTKETGDLHVSAWQDPQLLALQLKPDEIEDVRKIGGGAFADVWLVKYRGAQLLASKRLRNVHETQQHTQNFLKKSKWPQSLTTQTSLSLLAQPGQLSLTYRRYRSTWSEEISVNF</sequence>
<gene>
    <name evidence="2" type="ORF">Plil01_001417700</name>
</gene>
<keyword evidence="1" id="KW-0472">Membrane</keyword>
<evidence type="ECO:0000256" key="1">
    <source>
        <dbReference type="SAM" id="Phobius"/>
    </source>
</evidence>
<dbReference type="Gene3D" id="3.30.200.20">
    <property type="entry name" value="Phosphorylase Kinase, domain 1"/>
    <property type="match status" value="1"/>
</dbReference>
<keyword evidence="1" id="KW-1133">Transmembrane helix</keyword>